<dbReference type="Pfam" id="PF11810">
    <property type="entry name" value="DUF3332"/>
    <property type="match status" value="1"/>
</dbReference>
<feature type="transmembrane region" description="Helical" evidence="1">
    <location>
        <begin position="48"/>
        <end position="68"/>
    </location>
</feature>
<dbReference type="AlphaFoldDB" id="A0AB33IQN9"/>
<gene>
    <name evidence="2" type="ORF">GTC17253_19670</name>
</gene>
<keyword evidence="1" id="KW-0472">Membrane</keyword>
<dbReference type="EMBL" id="AP035785">
    <property type="protein sequence ID" value="BFO72001.1"/>
    <property type="molecule type" value="Genomic_DNA"/>
</dbReference>
<dbReference type="InterPro" id="IPR021768">
    <property type="entry name" value="DUF3332"/>
</dbReference>
<keyword evidence="1" id="KW-1133">Transmembrane helix</keyword>
<sequence>MKKNHLGVVAAFMAATLLTTSCVGSFALFNKLASWNKRATNSKFLNELIFLVISPAYGVCTLADVLVLNTMEFWSGSNPLAQKVGKTQQVMGQDGRYYAVKTLKDGYEITKPTGEKLFFVYNDETKTWSQKQDGKTTDLFTFNDDGTIQAHLGDGKDVTVTQDEAGIYKLKMATGEGNYWAMR</sequence>
<organism evidence="2">
    <name type="scientific">Prevotella sp. GTC17253</name>
    <dbReference type="NCBI Taxonomy" id="3236793"/>
    <lineage>
        <taxon>Bacteria</taxon>
        <taxon>Pseudomonadati</taxon>
        <taxon>Bacteroidota</taxon>
        <taxon>Bacteroidia</taxon>
        <taxon>Bacteroidales</taxon>
        <taxon>Prevotellaceae</taxon>
        <taxon>Prevotella</taxon>
    </lineage>
</organism>
<evidence type="ECO:0000313" key="2">
    <source>
        <dbReference type="EMBL" id="BFO72001.1"/>
    </source>
</evidence>
<keyword evidence="1" id="KW-0812">Transmembrane</keyword>
<dbReference type="PROSITE" id="PS51257">
    <property type="entry name" value="PROKAR_LIPOPROTEIN"/>
    <property type="match status" value="1"/>
</dbReference>
<evidence type="ECO:0000256" key="1">
    <source>
        <dbReference type="SAM" id="Phobius"/>
    </source>
</evidence>
<name>A0AB33IQN9_9BACT</name>
<reference evidence="2" key="1">
    <citation type="submission" date="2024-07" db="EMBL/GenBank/DDBJ databases">
        <title>Complete genome sequence of Prevotella sp. YM-2024 GTC17253.</title>
        <authorList>
            <person name="Hayashi M."/>
            <person name="Muto Y."/>
            <person name="Tanaka K."/>
            <person name="Niwa H."/>
        </authorList>
    </citation>
    <scope>NUCLEOTIDE SEQUENCE</scope>
    <source>
        <strain evidence="2">GTC17253</strain>
    </source>
</reference>
<proteinExistence type="predicted"/>
<accession>A0AB33IQN9</accession>
<protein>
    <submittedName>
        <fullName evidence="2">DUF3332 domain-containing protein</fullName>
    </submittedName>
</protein>